<dbReference type="PANTHER" id="PTHR38780">
    <property type="entry name" value="PROTEIN TUSC"/>
    <property type="match status" value="1"/>
</dbReference>
<organism evidence="2 3">
    <name type="scientific">Shewanella youngdeokensis</name>
    <dbReference type="NCBI Taxonomy" id="2999068"/>
    <lineage>
        <taxon>Bacteria</taxon>
        <taxon>Pseudomonadati</taxon>
        <taxon>Pseudomonadota</taxon>
        <taxon>Gammaproteobacteria</taxon>
        <taxon>Alteromonadales</taxon>
        <taxon>Shewanellaceae</taxon>
        <taxon>Shewanella</taxon>
    </lineage>
</organism>
<dbReference type="InterPro" id="IPR027396">
    <property type="entry name" value="DsrEFH-like"/>
</dbReference>
<comment type="similarity">
    <text evidence="1">Belongs to the DsrF/TusC family.</text>
</comment>
<dbReference type="NCBIfam" id="NF001238">
    <property type="entry name" value="PRK00211.1"/>
    <property type="match status" value="1"/>
</dbReference>
<keyword evidence="3" id="KW-1185">Reference proteome</keyword>
<dbReference type="InterPro" id="IPR003787">
    <property type="entry name" value="Sulphur_relay_DsrE/F-like"/>
</dbReference>
<dbReference type="RefSeq" id="WP_310471101.1">
    <property type="nucleotide sequence ID" value="NZ_CP136522.1"/>
</dbReference>
<evidence type="ECO:0000256" key="1">
    <source>
        <dbReference type="ARBA" id="ARBA00005996"/>
    </source>
</evidence>
<dbReference type="Gene3D" id="3.40.1260.10">
    <property type="entry name" value="DsrEFH-like"/>
    <property type="match status" value="1"/>
</dbReference>
<evidence type="ECO:0000313" key="2">
    <source>
        <dbReference type="EMBL" id="WOT06830.1"/>
    </source>
</evidence>
<proteinExistence type="inferred from homology"/>
<dbReference type="SUPFAM" id="SSF75169">
    <property type="entry name" value="DsrEFH-like"/>
    <property type="match status" value="1"/>
</dbReference>
<dbReference type="NCBIfam" id="TIGR03010">
    <property type="entry name" value="sulf_tusC_dsrF"/>
    <property type="match status" value="1"/>
</dbReference>
<evidence type="ECO:0000313" key="3">
    <source>
        <dbReference type="Proteomes" id="UP001529491"/>
    </source>
</evidence>
<sequence>MKQLCIIFRQAPHGNAQGREALDLALLSASFEQEVSLIFTDEGILNLLDNQEPELIGAKDYIATFGALPMYDVDTILVCQQSMQTLAIQASDFKIDVEVCSAAKITHHLSLVDEVLVF</sequence>
<dbReference type="Pfam" id="PF02635">
    <property type="entry name" value="DsrE"/>
    <property type="match status" value="1"/>
</dbReference>
<name>A0ABZ0K2P0_9GAMM</name>
<gene>
    <name evidence="2" type="primary">tusC</name>
    <name evidence="2" type="ORF">RGE70_08860</name>
</gene>
<dbReference type="InterPro" id="IPR017462">
    <property type="entry name" value="Sulphur_relay_TusC/DsrF"/>
</dbReference>
<accession>A0ABZ0K2P0</accession>
<reference evidence="2 3" key="1">
    <citation type="submission" date="2023-10" db="EMBL/GenBank/DDBJ databases">
        <title>Complete genome sequence of Shewanella sp. DAU334.</title>
        <authorList>
            <person name="Lee Y.-S."/>
            <person name="Jeong H.-R."/>
            <person name="Hwang E.-J."/>
            <person name="Choi Y.-L."/>
            <person name="Kim G.-D."/>
        </authorList>
    </citation>
    <scope>NUCLEOTIDE SEQUENCE [LARGE SCALE GENOMIC DNA]</scope>
    <source>
        <strain evidence="2 3">DAU334</strain>
    </source>
</reference>
<protein>
    <submittedName>
        <fullName evidence="2">Sulfurtransferase complex subunit TusC</fullName>
    </submittedName>
</protein>
<dbReference type="EMBL" id="CP136522">
    <property type="protein sequence ID" value="WOT06830.1"/>
    <property type="molecule type" value="Genomic_DNA"/>
</dbReference>
<dbReference type="Proteomes" id="UP001529491">
    <property type="component" value="Chromosome"/>
</dbReference>
<dbReference type="PANTHER" id="PTHR38780:SF1">
    <property type="entry name" value="PROTEIN TUSC"/>
    <property type="match status" value="1"/>
</dbReference>